<keyword evidence="1 3" id="KW-0238">DNA-binding</keyword>
<dbReference type="SUPFAM" id="SSF46955">
    <property type="entry name" value="Putative DNA-binding domain"/>
    <property type="match status" value="1"/>
</dbReference>
<dbReference type="EMBL" id="FOEL01000002">
    <property type="protein sequence ID" value="SEP67658.1"/>
    <property type="molecule type" value="Genomic_DNA"/>
</dbReference>
<dbReference type="Pfam" id="PF13411">
    <property type="entry name" value="MerR_1"/>
    <property type="match status" value="1"/>
</dbReference>
<dbReference type="GO" id="GO:0003700">
    <property type="term" value="F:DNA-binding transcription factor activity"/>
    <property type="evidence" value="ECO:0007669"/>
    <property type="project" value="InterPro"/>
</dbReference>
<accession>A0A1H8ZV80</accession>
<dbReference type="PROSITE" id="PS50937">
    <property type="entry name" value="HTH_MERR_2"/>
    <property type="match status" value="1"/>
</dbReference>
<dbReference type="CDD" id="cd00592">
    <property type="entry name" value="HTH_MerR-like"/>
    <property type="match status" value="1"/>
</dbReference>
<reference evidence="3 4" key="1">
    <citation type="submission" date="2016-10" db="EMBL/GenBank/DDBJ databases">
        <authorList>
            <person name="Varghese N."/>
            <person name="Submissions S."/>
        </authorList>
    </citation>
    <scope>NUCLEOTIDE SEQUENCE [LARGE SCALE GENOMIC DNA]</scope>
    <source>
        <strain evidence="3 4">TC-13</strain>
    </source>
</reference>
<dbReference type="InterPro" id="IPR000551">
    <property type="entry name" value="MerR-type_HTH_dom"/>
</dbReference>
<protein>
    <submittedName>
        <fullName evidence="3">DNA-binding transcriptional regulator, MerR family</fullName>
    </submittedName>
</protein>
<gene>
    <name evidence="3" type="ORF">SAMN02787113_00317</name>
</gene>
<proteinExistence type="predicted"/>
<evidence type="ECO:0000313" key="4">
    <source>
        <dbReference type="Proteomes" id="UP000199410"/>
    </source>
</evidence>
<name>A0A1H8ZV80_9BACI</name>
<organism evidence="3 4">
    <name type="scientific">Lysinibacillus fusiformis</name>
    <dbReference type="NCBI Taxonomy" id="28031"/>
    <lineage>
        <taxon>Bacteria</taxon>
        <taxon>Bacillati</taxon>
        <taxon>Bacillota</taxon>
        <taxon>Bacilli</taxon>
        <taxon>Bacillales</taxon>
        <taxon>Bacillaceae</taxon>
        <taxon>Lysinibacillus</taxon>
    </lineage>
</organism>
<evidence type="ECO:0000313" key="3">
    <source>
        <dbReference type="EMBL" id="SEP67658.1"/>
    </source>
</evidence>
<feature type="domain" description="HTH merR-type" evidence="2">
    <location>
        <begin position="1"/>
        <end position="68"/>
    </location>
</feature>
<evidence type="ECO:0000259" key="2">
    <source>
        <dbReference type="PROSITE" id="PS50937"/>
    </source>
</evidence>
<sequence>MKIKQFAEKFQLSTDTVRYYEKEGLLHPQKLNNGYRVYDGTCEQTMKFILVLRQLGFTLQEINYLLTLEKKPISTECNEETVQLFSAKIAHIEQLMHFYQHARQSLQLTKILMADGQFKNNQEKINSLIEDMYQNLQEGRGYNETT</sequence>
<dbReference type="Proteomes" id="UP000199410">
    <property type="component" value="Unassembled WGS sequence"/>
</dbReference>
<dbReference type="PANTHER" id="PTHR30204">
    <property type="entry name" value="REDOX-CYCLING DRUG-SENSING TRANSCRIPTIONAL ACTIVATOR SOXR"/>
    <property type="match status" value="1"/>
</dbReference>
<dbReference type="AlphaFoldDB" id="A0A1H8ZV80"/>
<comment type="caution">
    <text evidence="3">The sequence shown here is derived from an EMBL/GenBank/DDBJ whole genome shotgun (WGS) entry which is preliminary data.</text>
</comment>
<dbReference type="Gene3D" id="1.10.1660.10">
    <property type="match status" value="1"/>
</dbReference>
<dbReference type="PANTHER" id="PTHR30204:SF92">
    <property type="entry name" value="HTH-TYPE TRANSCRIPTIONAL REGULATOR ZNTR"/>
    <property type="match status" value="1"/>
</dbReference>
<dbReference type="RefSeq" id="WP_043990015.1">
    <property type="nucleotide sequence ID" value="NZ_BJOM01000001.1"/>
</dbReference>
<dbReference type="InterPro" id="IPR047057">
    <property type="entry name" value="MerR_fam"/>
</dbReference>
<evidence type="ECO:0000256" key="1">
    <source>
        <dbReference type="ARBA" id="ARBA00023125"/>
    </source>
</evidence>
<dbReference type="GO" id="GO:0003677">
    <property type="term" value="F:DNA binding"/>
    <property type="evidence" value="ECO:0007669"/>
    <property type="project" value="UniProtKB-KW"/>
</dbReference>
<dbReference type="SMART" id="SM00422">
    <property type="entry name" value="HTH_MERR"/>
    <property type="match status" value="1"/>
</dbReference>
<dbReference type="InterPro" id="IPR009061">
    <property type="entry name" value="DNA-bd_dom_put_sf"/>
</dbReference>